<protein>
    <submittedName>
        <fullName evidence="1">Uncharacterized protein</fullName>
    </submittedName>
</protein>
<organism evidence="1 2">
    <name type="scientific">candidate division MSBL1 archaeon SCGC-AAA261F19</name>
    <dbReference type="NCBI Taxonomy" id="1698275"/>
    <lineage>
        <taxon>Archaea</taxon>
        <taxon>Methanobacteriati</taxon>
        <taxon>Methanobacteriota</taxon>
        <taxon>candidate division MSBL1</taxon>
    </lineage>
</organism>
<proteinExistence type="predicted"/>
<accession>A0A133VA04</accession>
<dbReference type="AlphaFoldDB" id="A0A133VA04"/>
<comment type="caution">
    <text evidence="1">The sequence shown here is derived from an EMBL/GenBank/DDBJ whole genome shotgun (WGS) entry which is preliminary data.</text>
</comment>
<evidence type="ECO:0000313" key="2">
    <source>
        <dbReference type="Proteomes" id="UP000070565"/>
    </source>
</evidence>
<evidence type="ECO:0000313" key="1">
    <source>
        <dbReference type="EMBL" id="KXB03298.1"/>
    </source>
</evidence>
<keyword evidence="2" id="KW-1185">Reference proteome</keyword>
<dbReference type="Proteomes" id="UP000070565">
    <property type="component" value="Unassembled WGS sequence"/>
</dbReference>
<name>A0A133VA04_9EURY</name>
<reference evidence="1 2" key="1">
    <citation type="journal article" date="2016" name="Sci. Rep.">
        <title>Metabolic traits of an uncultured archaeal lineage -MSBL1- from brine pools of the Red Sea.</title>
        <authorList>
            <person name="Mwirichia R."/>
            <person name="Alam I."/>
            <person name="Rashid M."/>
            <person name="Vinu M."/>
            <person name="Ba-Alawi W."/>
            <person name="Anthony Kamau A."/>
            <person name="Kamanda Ngugi D."/>
            <person name="Goker M."/>
            <person name="Klenk H.P."/>
            <person name="Bajic V."/>
            <person name="Stingl U."/>
        </authorList>
    </citation>
    <scope>NUCLEOTIDE SEQUENCE [LARGE SCALE GENOMIC DNA]</scope>
    <source>
        <strain evidence="1">SCGC-AAA261F19</strain>
    </source>
</reference>
<dbReference type="EMBL" id="LHXZ01000020">
    <property type="protein sequence ID" value="KXB03298.1"/>
    <property type="molecule type" value="Genomic_DNA"/>
</dbReference>
<sequence length="634" mass="73520">MSENKFDEVKVLKNDKYEKFTPSSDHVLGRIRIVELLSNVEEFRKWVWERHQISSDTKLIEGYRFLIEVGIRTLIDALAYDPFLGINEDFTFYRARHIGLNLRETPNTCDKTILIKNIWKHAKTIKKSKKWNELEKNTNEFRKKVLNVLKQSLEGNTSISAKLLNVEINEIVNALGILYTNIYLADIRHNGEPVGYYFQMLDSSVTPKYLKRTFEGYKYGLQFLLQKLTGEKFKKTIIKDIHRVEELDLGKPSEGELDPVAKKWMSLHRLSSKLREEVVKPIQKEIGIEITSKSLIIDDVEKLDFHALLKEHPPDPDYLSDNSDSSVKKKVDRLLYWHSTIDVLDTRKVEVFSGVLAFSSVLAGQAEILRRTNRQEPVKILRFIHPNPEGGNDYSYGILIEAYTLSGLADYSGWLIFYDCCGDYSGFAESEHAFAEAFVKSYKEKGAIEVEEFKIAKPLFRDILAEKITTDIKSELIKELDDKTKIQSLQSQLGETKGMLLELLAYSELIHKNPSKIEWRYTFNGEEIDVIAKMIEKSQEKLYFVECSTSTHDKELQDRVARWIKNPEFKKDWAISEPPDVKLIRFFGKEPPPQVKKRLAEKGIQVWTLKNFLQESEILKHVKSGKINFIFDLS</sequence>
<gene>
    <name evidence="1" type="ORF">AKJ45_01945</name>
</gene>